<dbReference type="InterPro" id="IPR024230">
    <property type="entry name" value="GspL_cyto_dom"/>
</dbReference>
<keyword evidence="6" id="KW-0812">Transmembrane</keyword>
<dbReference type="PIRSF" id="PIRSF015761">
    <property type="entry name" value="Protein_L"/>
    <property type="match status" value="1"/>
</dbReference>
<dbReference type="OrthoDB" id="7011844at2"/>
<protein>
    <recommendedName>
        <fullName evidence="10">Type II secretion system protein L</fullName>
        <shortName evidence="10">T2SS protein L</shortName>
    </recommendedName>
</protein>
<keyword evidence="5" id="KW-0997">Cell inner membrane</keyword>
<evidence type="ECO:0000256" key="8">
    <source>
        <dbReference type="ARBA" id="ARBA00022989"/>
    </source>
</evidence>
<dbReference type="AlphaFoldDB" id="A0A5E7C458"/>
<dbReference type="GO" id="GO:0015627">
    <property type="term" value="C:type II protein secretion system complex"/>
    <property type="evidence" value="ECO:0007669"/>
    <property type="project" value="InterPro"/>
</dbReference>
<keyword evidence="3 10" id="KW-0813">Transport</keyword>
<comment type="similarity">
    <text evidence="2 10">Belongs to the GSP L family.</text>
</comment>
<evidence type="ECO:0000256" key="10">
    <source>
        <dbReference type="PIRNR" id="PIRNR015761"/>
    </source>
</evidence>
<evidence type="ECO:0000313" key="14">
    <source>
        <dbReference type="Proteomes" id="UP000337909"/>
    </source>
</evidence>
<dbReference type="Pfam" id="PF12693">
    <property type="entry name" value="GspL_C"/>
    <property type="match status" value="1"/>
</dbReference>
<organism evidence="13 14">
    <name type="scientific">Pseudomonas fluorescens</name>
    <dbReference type="NCBI Taxonomy" id="294"/>
    <lineage>
        <taxon>Bacteria</taxon>
        <taxon>Pseudomonadati</taxon>
        <taxon>Pseudomonadota</taxon>
        <taxon>Gammaproteobacteria</taxon>
        <taxon>Pseudomonadales</taxon>
        <taxon>Pseudomonadaceae</taxon>
        <taxon>Pseudomonas</taxon>
    </lineage>
</organism>
<evidence type="ECO:0000256" key="7">
    <source>
        <dbReference type="ARBA" id="ARBA00022927"/>
    </source>
</evidence>
<evidence type="ECO:0000256" key="2">
    <source>
        <dbReference type="ARBA" id="ARBA00005318"/>
    </source>
</evidence>
<reference evidence="13 14" key="1">
    <citation type="submission" date="2019-09" db="EMBL/GenBank/DDBJ databases">
        <authorList>
            <person name="Chandra G."/>
            <person name="Truman W A."/>
        </authorList>
    </citation>
    <scope>NUCLEOTIDE SEQUENCE [LARGE SCALE GENOMIC DNA]</scope>
    <source>
        <strain evidence="13">PS691</strain>
    </source>
</reference>
<dbReference type="Proteomes" id="UP000337909">
    <property type="component" value="Unassembled WGS sequence"/>
</dbReference>
<evidence type="ECO:0000256" key="9">
    <source>
        <dbReference type="ARBA" id="ARBA00023136"/>
    </source>
</evidence>
<dbReference type="Gene3D" id="3.30.1360.100">
    <property type="entry name" value="General secretion pathway protein M, EpsM"/>
    <property type="match status" value="1"/>
</dbReference>
<evidence type="ECO:0000256" key="6">
    <source>
        <dbReference type="ARBA" id="ARBA00022692"/>
    </source>
</evidence>
<dbReference type="GO" id="GO:0005886">
    <property type="term" value="C:plasma membrane"/>
    <property type="evidence" value="ECO:0007669"/>
    <property type="project" value="UniProtKB-SubCell"/>
</dbReference>
<dbReference type="Pfam" id="PF05134">
    <property type="entry name" value="T2SSL"/>
    <property type="match status" value="1"/>
</dbReference>
<name>A0A5E7C458_PSEFL</name>
<evidence type="ECO:0000259" key="12">
    <source>
        <dbReference type="Pfam" id="PF12693"/>
    </source>
</evidence>
<dbReference type="GO" id="GO:0015628">
    <property type="term" value="P:protein secretion by the type II secretion system"/>
    <property type="evidence" value="ECO:0007669"/>
    <property type="project" value="InterPro"/>
</dbReference>
<evidence type="ECO:0000313" key="13">
    <source>
        <dbReference type="EMBL" id="VVN97067.1"/>
    </source>
</evidence>
<dbReference type="InterPro" id="IPR025691">
    <property type="entry name" value="GspL_pp_dom"/>
</dbReference>
<comment type="function">
    <text evidence="10">Inner membrane component of the type II secretion system required for the energy-dependent secretion of extracellular factors such as proteases and toxins from the periplasm.</text>
</comment>
<evidence type="ECO:0000256" key="5">
    <source>
        <dbReference type="ARBA" id="ARBA00022519"/>
    </source>
</evidence>
<sequence length="363" mass="40714">MKTWLYLTAEGLADPSPDWPSCIVRASGERQYITLAQAAEELGAEVIRLLLPVEMCSWFRTEKWPSRRRPSVQAIAFAIEDQLGEELEMLHLSAGERDQEGRYPVLVTHKTRFKALLDLLAELGIEISAIHVDADLLPDDQAYAAWWFGRWVLGGALGARLAVPAEAVVTLEALLPENLCWLEDGHDHLLPGNTGQAINLLQGEFRQVRGRWPWPTAMLAGAVLFALSSGFTEVRSQHFEREAQRLYTQSVQRFKTLYPDQTRIVDLAAQLKSLQSQGRVNQSTQIARLVNLTEQVIGGSSVEVQRIEFRAGEGWKIQLTASSFTELEQLRERGQKSGMPIKLGSASKEQNRVQALLIFEEQS</sequence>
<keyword evidence="8" id="KW-1133">Transmembrane helix</keyword>
<gene>
    <name evidence="13" type="ORF">PS691_02326</name>
</gene>
<comment type="subcellular location">
    <subcellularLocation>
        <location evidence="1">Cell inner membrane</location>
        <topology evidence="1">Single-pass membrane protein</topology>
    </subcellularLocation>
</comment>
<keyword evidence="7 10" id="KW-0653">Protein transport</keyword>
<evidence type="ECO:0000256" key="1">
    <source>
        <dbReference type="ARBA" id="ARBA00004377"/>
    </source>
</evidence>
<dbReference type="RefSeq" id="WP_150642339.1">
    <property type="nucleotide sequence ID" value="NZ_CABVHQ010000019.1"/>
</dbReference>
<keyword evidence="9" id="KW-0472">Membrane</keyword>
<dbReference type="InterPro" id="IPR007812">
    <property type="entry name" value="T2SS_protein-GspL"/>
</dbReference>
<dbReference type="GO" id="GO:0009276">
    <property type="term" value="C:Gram-negative-bacterium-type cell wall"/>
    <property type="evidence" value="ECO:0007669"/>
    <property type="project" value="InterPro"/>
</dbReference>
<dbReference type="InterPro" id="IPR043129">
    <property type="entry name" value="ATPase_NBD"/>
</dbReference>
<keyword evidence="4" id="KW-1003">Cell membrane</keyword>
<dbReference type="Gene3D" id="3.30.420.380">
    <property type="match status" value="1"/>
</dbReference>
<dbReference type="SUPFAM" id="SSF53067">
    <property type="entry name" value="Actin-like ATPase domain"/>
    <property type="match status" value="1"/>
</dbReference>
<feature type="domain" description="GspL periplasmic" evidence="12">
    <location>
        <begin position="213"/>
        <end position="361"/>
    </location>
</feature>
<evidence type="ECO:0000259" key="11">
    <source>
        <dbReference type="Pfam" id="PF05134"/>
    </source>
</evidence>
<evidence type="ECO:0000256" key="3">
    <source>
        <dbReference type="ARBA" id="ARBA00022448"/>
    </source>
</evidence>
<evidence type="ECO:0000256" key="4">
    <source>
        <dbReference type="ARBA" id="ARBA00022475"/>
    </source>
</evidence>
<proteinExistence type="inferred from homology"/>
<accession>A0A5E7C458</accession>
<dbReference type="EMBL" id="CABVHQ010000019">
    <property type="protein sequence ID" value="VVN97067.1"/>
    <property type="molecule type" value="Genomic_DNA"/>
</dbReference>
<feature type="domain" description="GspL cytoplasmic actin-ATPase-like" evidence="11">
    <location>
        <begin position="36"/>
        <end position="171"/>
    </location>
</feature>
<dbReference type="NCBIfam" id="TIGR01709">
    <property type="entry name" value="typeII_sec_gspL"/>
    <property type="match status" value="1"/>
</dbReference>
<dbReference type="CDD" id="cd24017">
    <property type="entry name" value="ASKHA_T2SSL_N"/>
    <property type="match status" value="1"/>
</dbReference>